<evidence type="ECO:0000313" key="1">
    <source>
        <dbReference type="EMBL" id="OAD22509.1"/>
    </source>
</evidence>
<name>A0A176S3P4_9GAMM</name>
<keyword evidence="2" id="KW-1185">Reference proteome</keyword>
<feature type="non-terminal residue" evidence="1">
    <location>
        <position position="31"/>
    </location>
</feature>
<protein>
    <submittedName>
        <fullName evidence="1">Respiratory-chain NADH dehydrogenase domain, 51 kDa subunit</fullName>
    </submittedName>
</protein>
<sequence>MLVNKKFKAVFTGGPSNTLLTPKDLDVPLDF</sequence>
<dbReference type="Proteomes" id="UP000076962">
    <property type="component" value="Unassembled WGS sequence"/>
</dbReference>
<comment type="caution">
    <text evidence="1">The sequence shown here is derived from an EMBL/GenBank/DDBJ whole genome shotgun (WGS) entry which is preliminary data.</text>
</comment>
<reference evidence="1 2" key="1">
    <citation type="submission" date="2016-05" db="EMBL/GenBank/DDBJ databases">
        <title>Single-cell genome of chain-forming Candidatus Thiomargarita nelsonii and comparison to other large sulfur-oxidizing bacteria.</title>
        <authorList>
            <person name="Winkel M."/>
            <person name="Salman V."/>
            <person name="Woyke T."/>
            <person name="Schulz-Vogt H."/>
            <person name="Richter M."/>
            <person name="Flood B."/>
            <person name="Bailey J."/>
            <person name="Amann R."/>
            <person name="Mussmann M."/>
        </authorList>
    </citation>
    <scope>NUCLEOTIDE SEQUENCE [LARGE SCALE GENOMIC DNA]</scope>
    <source>
        <strain evidence="1 2">THI036</strain>
    </source>
</reference>
<dbReference type="EMBL" id="LUTY01000903">
    <property type="protein sequence ID" value="OAD22509.1"/>
    <property type="molecule type" value="Genomic_DNA"/>
</dbReference>
<dbReference type="AlphaFoldDB" id="A0A176S3P4"/>
<organism evidence="1 2">
    <name type="scientific">Candidatus Thiomargarita nelsonii</name>
    <dbReference type="NCBI Taxonomy" id="1003181"/>
    <lineage>
        <taxon>Bacteria</taxon>
        <taxon>Pseudomonadati</taxon>
        <taxon>Pseudomonadota</taxon>
        <taxon>Gammaproteobacteria</taxon>
        <taxon>Thiotrichales</taxon>
        <taxon>Thiotrichaceae</taxon>
        <taxon>Thiomargarita</taxon>
    </lineage>
</organism>
<evidence type="ECO:0000313" key="2">
    <source>
        <dbReference type="Proteomes" id="UP000076962"/>
    </source>
</evidence>
<proteinExistence type="predicted"/>
<gene>
    <name evidence="1" type="ORF">THIOM_001685</name>
</gene>
<accession>A0A176S3P4</accession>